<keyword evidence="1" id="KW-0472">Membrane</keyword>
<reference evidence="3" key="1">
    <citation type="submission" date="2010-06" db="EMBL/GenBank/DDBJ databases">
        <authorList>
            <person name="Jiang H."/>
            <person name="Abraham K."/>
            <person name="Ali S."/>
            <person name="Alsbrooks S.L."/>
            <person name="Anim B.N."/>
            <person name="Anosike U.S."/>
            <person name="Attaway T."/>
            <person name="Bandaranaike D.P."/>
            <person name="Battles P.K."/>
            <person name="Bell S.N."/>
            <person name="Bell A.V."/>
            <person name="Beltran B."/>
            <person name="Bickham C."/>
            <person name="Bustamante Y."/>
            <person name="Caleb T."/>
            <person name="Canada A."/>
            <person name="Cardenas V."/>
            <person name="Carter K."/>
            <person name="Chacko J."/>
            <person name="Chandrabose M.N."/>
            <person name="Chavez D."/>
            <person name="Chavez A."/>
            <person name="Chen L."/>
            <person name="Chu H.-S."/>
            <person name="Claassen K.J."/>
            <person name="Cockrell R."/>
            <person name="Collins M."/>
            <person name="Cooper J.A."/>
            <person name="Cree A."/>
            <person name="Curry S.M."/>
            <person name="Da Y."/>
            <person name="Dao M.D."/>
            <person name="Das B."/>
            <person name="Davila M.-L."/>
            <person name="Davy-Carroll L."/>
            <person name="Denson S."/>
            <person name="Dinh H."/>
            <person name="Ebong V.E."/>
            <person name="Edwards J.R."/>
            <person name="Egan A."/>
            <person name="El-Daye J."/>
            <person name="Escobedo L."/>
            <person name="Fernandez S."/>
            <person name="Fernando P.R."/>
            <person name="Flagg N."/>
            <person name="Forbes L.D."/>
            <person name="Fowler R.G."/>
            <person name="Fu Q."/>
            <person name="Gabisi R.A."/>
            <person name="Ganer J."/>
            <person name="Garbino Pronczuk A."/>
            <person name="Garcia R.M."/>
            <person name="Garner T."/>
            <person name="Garrett T.E."/>
            <person name="Gonzalez D.A."/>
            <person name="Hamid H."/>
            <person name="Hawkins E.S."/>
            <person name="Hirani K."/>
            <person name="Hogues M.E."/>
            <person name="Hollins B."/>
            <person name="Hsiao C.-H."/>
            <person name="Jabil R."/>
            <person name="James M.L."/>
            <person name="Jhangiani S.N."/>
            <person name="Johnson B."/>
            <person name="Johnson Q."/>
            <person name="Joshi V."/>
            <person name="Kalu J.B."/>
            <person name="Kam C."/>
            <person name="Kashfia A."/>
            <person name="Keebler J."/>
            <person name="Kisamo H."/>
            <person name="Kovar C.L."/>
            <person name="Lago L.A."/>
            <person name="Lai C.-Y."/>
            <person name="Laidlaw J."/>
            <person name="Lara F."/>
            <person name="Le T.-K."/>
            <person name="Lee S.L."/>
            <person name="Legall F.H."/>
            <person name="Lemon S.J."/>
            <person name="Lewis L.R."/>
            <person name="Li B."/>
            <person name="Liu Y."/>
            <person name="Liu Y.-S."/>
            <person name="Lopez J."/>
            <person name="Lozado R.J."/>
            <person name="Lu J."/>
            <person name="Madu R.C."/>
            <person name="Maheshwari M."/>
            <person name="Maheshwari R."/>
            <person name="Malloy K."/>
            <person name="Martinez E."/>
            <person name="Mathew T."/>
            <person name="Mercado I.C."/>
            <person name="Mercado C."/>
            <person name="Meyer B."/>
            <person name="Montgomery K."/>
            <person name="Morgan M.B."/>
            <person name="Munidasa M."/>
            <person name="Nazareth L.V."/>
            <person name="Nelson J."/>
            <person name="Ng B.M."/>
            <person name="Nguyen N.B."/>
            <person name="Nguyen P.Q."/>
            <person name="Nguyen T."/>
            <person name="Obregon M."/>
            <person name="Okwuonu G.O."/>
            <person name="Onwere C.G."/>
            <person name="Orozco G."/>
            <person name="Parra A."/>
            <person name="Patel S."/>
            <person name="Patil S."/>
            <person name="Perez A."/>
            <person name="Perez Y."/>
            <person name="Pham C."/>
            <person name="Primus E.L."/>
            <person name="Pu L.-L."/>
            <person name="Puazo M."/>
            <person name="Qin X."/>
            <person name="Quiroz J.B."/>
            <person name="Reese J."/>
            <person name="Richards S."/>
            <person name="Rives C.M."/>
            <person name="Robberts R."/>
            <person name="Ruiz S.J."/>
            <person name="Ruiz M.J."/>
            <person name="Santibanez J."/>
            <person name="Schneider B.W."/>
            <person name="Sisson I."/>
            <person name="Smith M."/>
            <person name="Sodergren E."/>
            <person name="Song X.-Z."/>
            <person name="Song B.B."/>
            <person name="Summersgill H."/>
            <person name="Thelus R."/>
            <person name="Thornton R.D."/>
            <person name="Trejos Z.Y."/>
            <person name="Usmani K."/>
            <person name="Vattathil S."/>
            <person name="Villasana D."/>
            <person name="Walker D.L."/>
            <person name="Wang S."/>
            <person name="Wang K."/>
            <person name="White C.S."/>
            <person name="Williams A.C."/>
            <person name="Williamson J."/>
            <person name="Wilson K."/>
            <person name="Woghiren I.O."/>
            <person name="Woodworth J.R."/>
            <person name="Worley K.C."/>
            <person name="Wright R.A."/>
            <person name="Wu W."/>
            <person name="Young L."/>
            <person name="Zhang L."/>
            <person name="Zhang J."/>
            <person name="Zhu Y."/>
            <person name="Muzny D.M."/>
            <person name="Weinstock G."/>
            <person name="Gibbs R.A."/>
        </authorList>
    </citation>
    <scope>NUCLEOTIDE SEQUENCE [LARGE SCALE GENOMIC DNA]</scope>
    <source>
        <strain evidence="3">LSR1</strain>
    </source>
</reference>
<dbReference type="RefSeq" id="XP_016661351.1">
    <property type="nucleotide sequence ID" value="XM_016805862.2"/>
</dbReference>
<keyword evidence="3" id="KW-1185">Reference proteome</keyword>
<organism evidence="2 3">
    <name type="scientific">Acyrthosiphon pisum</name>
    <name type="common">Pea aphid</name>
    <dbReference type="NCBI Taxonomy" id="7029"/>
    <lineage>
        <taxon>Eukaryota</taxon>
        <taxon>Metazoa</taxon>
        <taxon>Ecdysozoa</taxon>
        <taxon>Arthropoda</taxon>
        <taxon>Hexapoda</taxon>
        <taxon>Insecta</taxon>
        <taxon>Pterygota</taxon>
        <taxon>Neoptera</taxon>
        <taxon>Paraneoptera</taxon>
        <taxon>Hemiptera</taxon>
        <taxon>Sternorrhyncha</taxon>
        <taxon>Aphidomorpha</taxon>
        <taxon>Aphidoidea</taxon>
        <taxon>Aphididae</taxon>
        <taxon>Macrosiphini</taxon>
        <taxon>Acyrthosiphon</taxon>
    </lineage>
</organism>
<protein>
    <submittedName>
        <fullName evidence="2">Uncharacterized protein</fullName>
    </submittedName>
</protein>
<dbReference type="EnsemblMetazoa" id="XM_016805862.2">
    <property type="protein sequence ID" value="XP_016661351.1"/>
    <property type="gene ID" value="LOC107884213"/>
</dbReference>
<dbReference type="KEGG" id="api:107884213"/>
<feature type="transmembrane region" description="Helical" evidence="1">
    <location>
        <begin position="187"/>
        <end position="209"/>
    </location>
</feature>
<name>A0A8R2H5M1_ACYPI</name>
<evidence type="ECO:0000313" key="2">
    <source>
        <dbReference type="EnsemblMetazoa" id="XP_016661351.1"/>
    </source>
</evidence>
<keyword evidence="1" id="KW-0812">Transmembrane</keyword>
<dbReference type="AlphaFoldDB" id="A0A8R2H5M1"/>
<reference evidence="2" key="2">
    <citation type="submission" date="2022-06" db="UniProtKB">
        <authorList>
            <consortium name="EnsemblMetazoa"/>
        </authorList>
    </citation>
    <scope>IDENTIFICATION</scope>
</reference>
<sequence>MAIKEFVAKQNGLPVTDVTWRHIAIYLDALDGFSEFVKCIYFALCGATTPSHKAQLTVVDWLRRPVTIERILFSPEAANNKNLGGELGVYPMYDVQKSVWVTPNDRLQFAPSLTTKRGIEDVLEQYHNPRYPNFNFPKPQKSRKQRRPPINIELLNQQDNQLAIAPPPPLFLPLPPPSLLNPLLPPFLFLQCPIPILPLLLAIPLFLLLL</sequence>
<dbReference type="GeneID" id="107884213"/>
<accession>A0A8R2H5M1</accession>
<proteinExistence type="predicted"/>
<evidence type="ECO:0000256" key="1">
    <source>
        <dbReference type="SAM" id="Phobius"/>
    </source>
</evidence>
<evidence type="ECO:0000313" key="3">
    <source>
        <dbReference type="Proteomes" id="UP000007819"/>
    </source>
</evidence>
<dbReference type="Proteomes" id="UP000007819">
    <property type="component" value="Unassembled WGS sequence"/>
</dbReference>
<keyword evidence="1" id="KW-1133">Transmembrane helix</keyword>
<dbReference type="OrthoDB" id="6624915at2759"/>